<comment type="caution">
    <text evidence="2">The sequence shown here is derived from an EMBL/GenBank/DDBJ whole genome shotgun (WGS) entry which is preliminary data.</text>
</comment>
<evidence type="ECO:0000313" key="2">
    <source>
        <dbReference type="EMBL" id="MTE13890.1"/>
    </source>
</evidence>
<dbReference type="AlphaFoldDB" id="A0A6I3KZD2"/>
<sequence>MKDEDVLYWMLKQPDLYNDLRERYEYFRRLDRAVIGRKIHAQPGIRWALDLLPDSPLEAITVIRSYLRIHDEMLAEGRADGLEDAIEIIDAYYINSDSRDNLEALFSLSPREFEILISNLYRMMGYKVLLTAPQRDGGRDIVAERSKLGEKQRVLIECKQYSGTVKVDIARALLGVVATERANGGILVTTGRCSKGVRDLAKSDDRLDFVDGDKLGLLLNQHFGTEWRRRLVRLSTHNPRSNLSADELSGGQ</sequence>
<dbReference type="SUPFAM" id="SSF52980">
    <property type="entry name" value="Restriction endonuclease-like"/>
    <property type="match status" value="1"/>
</dbReference>
<gene>
    <name evidence="2" type="ORF">GLP40_14060</name>
</gene>
<dbReference type="GO" id="GO:0009307">
    <property type="term" value="P:DNA restriction-modification system"/>
    <property type="evidence" value="ECO:0007669"/>
    <property type="project" value="InterPro"/>
</dbReference>
<dbReference type="Proteomes" id="UP000432464">
    <property type="component" value="Unassembled WGS sequence"/>
</dbReference>
<evidence type="ECO:0000259" key="1">
    <source>
        <dbReference type="Pfam" id="PF04471"/>
    </source>
</evidence>
<name>A0A6I3KZD2_9NOCA</name>
<dbReference type="InterPro" id="IPR007560">
    <property type="entry name" value="Restrct_endonuc_IV_Mrr"/>
</dbReference>
<dbReference type="Pfam" id="PF04471">
    <property type="entry name" value="Mrr_cat"/>
    <property type="match status" value="1"/>
</dbReference>
<protein>
    <recommendedName>
        <fullName evidence="1">Restriction endonuclease type IV Mrr domain-containing protein</fullName>
    </recommendedName>
</protein>
<dbReference type="PANTHER" id="PTHR30015">
    <property type="entry name" value="MRR RESTRICTION SYSTEM PROTEIN"/>
    <property type="match status" value="1"/>
</dbReference>
<dbReference type="PANTHER" id="PTHR30015:SF7">
    <property type="entry name" value="TYPE IV METHYL-DIRECTED RESTRICTION ENZYME ECOKMRR"/>
    <property type="match status" value="1"/>
</dbReference>
<dbReference type="InterPro" id="IPR011856">
    <property type="entry name" value="tRNA_endonuc-like_dom_sf"/>
</dbReference>
<keyword evidence="3" id="KW-1185">Reference proteome</keyword>
<dbReference type="GO" id="GO:0003677">
    <property type="term" value="F:DNA binding"/>
    <property type="evidence" value="ECO:0007669"/>
    <property type="project" value="InterPro"/>
</dbReference>
<organism evidence="2 3">
    <name type="scientific">Nocardia aurantiaca</name>
    <dbReference type="NCBI Taxonomy" id="2675850"/>
    <lineage>
        <taxon>Bacteria</taxon>
        <taxon>Bacillati</taxon>
        <taxon>Actinomycetota</taxon>
        <taxon>Actinomycetes</taxon>
        <taxon>Mycobacteriales</taxon>
        <taxon>Nocardiaceae</taxon>
        <taxon>Nocardia</taxon>
    </lineage>
</organism>
<proteinExistence type="predicted"/>
<accession>A0A6I3KZD2</accession>
<dbReference type="Gene3D" id="3.40.1350.10">
    <property type="match status" value="1"/>
</dbReference>
<feature type="domain" description="Restriction endonuclease type IV Mrr" evidence="1">
    <location>
        <begin position="107"/>
        <end position="215"/>
    </location>
</feature>
<dbReference type="EMBL" id="WMBB01000006">
    <property type="protein sequence ID" value="MTE13890.1"/>
    <property type="molecule type" value="Genomic_DNA"/>
</dbReference>
<dbReference type="InterPro" id="IPR011335">
    <property type="entry name" value="Restrct_endonuc-II-like"/>
</dbReference>
<reference evidence="2 3" key="1">
    <citation type="submission" date="2019-11" db="EMBL/GenBank/DDBJ databases">
        <title>Nocardia sp. nov. CT2-14 isolated from soil.</title>
        <authorList>
            <person name="Kanchanasin P."/>
            <person name="Tanasupawat S."/>
            <person name="Yuki M."/>
            <person name="Kudo T."/>
        </authorList>
    </citation>
    <scope>NUCLEOTIDE SEQUENCE [LARGE SCALE GENOMIC DNA]</scope>
    <source>
        <strain evidence="2 3">CT2-14</strain>
    </source>
</reference>
<evidence type="ECO:0000313" key="3">
    <source>
        <dbReference type="Proteomes" id="UP000432464"/>
    </source>
</evidence>
<dbReference type="GO" id="GO:0015666">
    <property type="term" value="F:restriction endodeoxyribonuclease activity"/>
    <property type="evidence" value="ECO:0007669"/>
    <property type="project" value="TreeGrafter"/>
</dbReference>
<dbReference type="InterPro" id="IPR052906">
    <property type="entry name" value="Type_IV_Methyl-Rstrct_Enzyme"/>
</dbReference>